<evidence type="ECO:0000256" key="1">
    <source>
        <dbReference type="SAM" id="MobiDB-lite"/>
    </source>
</evidence>
<evidence type="ECO:0000313" key="3">
    <source>
        <dbReference type="WBParaSite" id="maker-unitig_32689-snap-gene-0.3-mRNA-1"/>
    </source>
</evidence>
<dbReference type="AlphaFoldDB" id="A0A1I8FG52"/>
<feature type="compositionally biased region" description="Basic and acidic residues" evidence="1">
    <location>
        <begin position="36"/>
        <end position="59"/>
    </location>
</feature>
<dbReference type="WBParaSite" id="maker-unitig_32689-snap-gene-0.3-mRNA-1">
    <property type="protein sequence ID" value="maker-unitig_32689-snap-gene-0.3-mRNA-1"/>
    <property type="gene ID" value="maker-unitig_32689-snap-gene-0.3"/>
</dbReference>
<sequence>VTANGATRINNLVHGADVAQTLPLHHARLEACDFRHNNRGTDPRLRAHGHHEQFSHQHELGSGAVVQRQRRARELP</sequence>
<dbReference type="Proteomes" id="UP000095280">
    <property type="component" value="Unplaced"/>
</dbReference>
<feature type="region of interest" description="Disordered" evidence="1">
    <location>
        <begin position="36"/>
        <end position="76"/>
    </location>
</feature>
<organism evidence="2 3">
    <name type="scientific">Macrostomum lignano</name>
    <dbReference type="NCBI Taxonomy" id="282301"/>
    <lineage>
        <taxon>Eukaryota</taxon>
        <taxon>Metazoa</taxon>
        <taxon>Spiralia</taxon>
        <taxon>Lophotrochozoa</taxon>
        <taxon>Platyhelminthes</taxon>
        <taxon>Rhabditophora</taxon>
        <taxon>Macrostomorpha</taxon>
        <taxon>Macrostomida</taxon>
        <taxon>Macrostomidae</taxon>
        <taxon>Macrostomum</taxon>
    </lineage>
</organism>
<proteinExistence type="predicted"/>
<accession>A0A1I8FG52</accession>
<keyword evidence="2" id="KW-1185">Reference proteome</keyword>
<reference evidence="3" key="1">
    <citation type="submission" date="2016-11" db="UniProtKB">
        <authorList>
            <consortium name="WormBaseParasite"/>
        </authorList>
    </citation>
    <scope>IDENTIFICATION</scope>
</reference>
<protein>
    <submittedName>
        <fullName evidence="3">Copper-containing nitrite reductase</fullName>
    </submittedName>
</protein>
<name>A0A1I8FG52_9PLAT</name>
<evidence type="ECO:0000313" key="2">
    <source>
        <dbReference type="Proteomes" id="UP000095280"/>
    </source>
</evidence>